<organism evidence="11 12">
    <name type="scientific">Hoeflea prorocentri</name>
    <dbReference type="NCBI Taxonomy" id="1922333"/>
    <lineage>
        <taxon>Bacteria</taxon>
        <taxon>Pseudomonadati</taxon>
        <taxon>Pseudomonadota</taxon>
        <taxon>Alphaproteobacteria</taxon>
        <taxon>Hyphomicrobiales</taxon>
        <taxon>Rhizobiaceae</taxon>
        <taxon>Hoeflea</taxon>
    </lineage>
</organism>
<feature type="transmembrane region" description="Helical" evidence="10">
    <location>
        <begin position="162"/>
        <end position="179"/>
    </location>
</feature>
<dbReference type="GO" id="GO:0015808">
    <property type="term" value="P:L-alanine transport"/>
    <property type="evidence" value="ECO:0007669"/>
    <property type="project" value="TreeGrafter"/>
</dbReference>
<dbReference type="GO" id="GO:0015190">
    <property type="term" value="F:L-leucine transmembrane transporter activity"/>
    <property type="evidence" value="ECO:0007669"/>
    <property type="project" value="TreeGrafter"/>
</dbReference>
<name>A0A9X3UN07_9HYPH</name>
<dbReference type="CDD" id="cd06582">
    <property type="entry name" value="TM_PBP1_LivH_like"/>
    <property type="match status" value="1"/>
</dbReference>
<dbReference type="GO" id="GO:0005304">
    <property type="term" value="F:L-valine transmembrane transporter activity"/>
    <property type="evidence" value="ECO:0007669"/>
    <property type="project" value="TreeGrafter"/>
</dbReference>
<reference evidence="11" key="1">
    <citation type="submission" date="2022-11" db="EMBL/GenBank/DDBJ databases">
        <title>Draft genome sequence of Hoeflea poritis E7-10 and Hoeflea prorocentri PM5-8, separated from scleractinian coral Porites lutea and marine dinoflagellate.</title>
        <authorList>
            <person name="Zhang G."/>
            <person name="Wei Q."/>
            <person name="Cai L."/>
        </authorList>
    </citation>
    <scope>NUCLEOTIDE SEQUENCE</scope>
    <source>
        <strain evidence="11">PM5-8</strain>
    </source>
</reference>
<evidence type="ECO:0000256" key="3">
    <source>
        <dbReference type="ARBA" id="ARBA00022475"/>
    </source>
</evidence>
<dbReference type="GO" id="GO:0005886">
    <property type="term" value="C:plasma membrane"/>
    <property type="evidence" value="ECO:0007669"/>
    <property type="project" value="UniProtKB-SubCell"/>
</dbReference>
<evidence type="ECO:0000256" key="5">
    <source>
        <dbReference type="ARBA" id="ARBA00022692"/>
    </source>
</evidence>
<evidence type="ECO:0000256" key="7">
    <source>
        <dbReference type="ARBA" id="ARBA00022989"/>
    </source>
</evidence>
<accession>A0A9X3UN07</accession>
<keyword evidence="2" id="KW-0813">Transport</keyword>
<feature type="transmembrane region" description="Helical" evidence="10">
    <location>
        <begin position="48"/>
        <end position="68"/>
    </location>
</feature>
<sequence length="331" mass="35790">MNELVFFLNKGLISGLIIGSIYALGAVGVTLIFGILRFAHFAHGDMMTLGAFVTLILTAALASLGIVLPVPLAFVAMFPAMVITAFLAIGLDKTFYKPLRQAGARPVVLVMASVGVTLMLQGIIRLFAGVRGRDMFLEAPKEIFRIPFPGASRPVIITEPQVLLVGFVLVAVIVLHWFLTRSRLGKAMRAVSDNPELARITGINTNHVVWATWIIGGALACAAGTLLSMDVTLKPDLSFNILLPIFAATIVGGIGQPYGAIAGGFLVGFCETLAVFNWSILLRPIKDDLWFEVPNNMALVPTEYKLMVPFLILIIVLIYRPTGIFRGRVLT</sequence>
<comment type="subcellular location">
    <subcellularLocation>
        <location evidence="1">Cell membrane</location>
        <topology evidence="1">Multi-pass membrane protein</topology>
    </subcellularLocation>
</comment>
<dbReference type="PANTHER" id="PTHR11795:SF371">
    <property type="entry name" value="HIGH-AFFINITY BRANCHED-CHAIN AMINO ACID TRANSPORT SYSTEM PERMEASE PROTEIN LIVH"/>
    <property type="match status" value="1"/>
</dbReference>
<feature type="transmembrane region" description="Helical" evidence="10">
    <location>
        <begin position="107"/>
        <end position="128"/>
    </location>
</feature>
<feature type="transmembrane region" description="Helical" evidence="10">
    <location>
        <begin position="261"/>
        <end position="282"/>
    </location>
</feature>
<feature type="transmembrane region" description="Helical" evidence="10">
    <location>
        <begin position="302"/>
        <end position="319"/>
    </location>
</feature>
<evidence type="ECO:0000256" key="4">
    <source>
        <dbReference type="ARBA" id="ARBA00022519"/>
    </source>
</evidence>
<comment type="similarity">
    <text evidence="9">Belongs to the binding-protein-dependent transport system permease family. LivHM subfamily.</text>
</comment>
<dbReference type="GO" id="GO:0015192">
    <property type="term" value="F:L-phenylalanine transmembrane transporter activity"/>
    <property type="evidence" value="ECO:0007669"/>
    <property type="project" value="TreeGrafter"/>
</dbReference>
<dbReference type="EMBL" id="JAPJZI010000001">
    <property type="protein sequence ID" value="MDA5399856.1"/>
    <property type="molecule type" value="Genomic_DNA"/>
</dbReference>
<evidence type="ECO:0000256" key="9">
    <source>
        <dbReference type="ARBA" id="ARBA00037998"/>
    </source>
</evidence>
<keyword evidence="6" id="KW-0029">Amino-acid transport</keyword>
<evidence type="ECO:0000313" key="11">
    <source>
        <dbReference type="EMBL" id="MDA5399856.1"/>
    </source>
</evidence>
<protein>
    <submittedName>
        <fullName evidence="11">Branched-chain amino acid ABC transporter permease</fullName>
    </submittedName>
</protein>
<keyword evidence="7 10" id="KW-1133">Transmembrane helix</keyword>
<proteinExistence type="inferred from homology"/>
<feature type="transmembrane region" description="Helical" evidence="10">
    <location>
        <begin position="237"/>
        <end position="254"/>
    </location>
</feature>
<evidence type="ECO:0000313" key="12">
    <source>
        <dbReference type="Proteomes" id="UP001151234"/>
    </source>
</evidence>
<dbReference type="RefSeq" id="WP_267991272.1">
    <property type="nucleotide sequence ID" value="NZ_JAPJZI010000001.1"/>
</dbReference>
<feature type="transmembrane region" description="Helical" evidence="10">
    <location>
        <begin position="12"/>
        <end position="36"/>
    </location>
</feature>
<dbReference type="InterPro" id="IPR001851">
    <property type="entry name" value="ABC_transp_permease"/>
</dbReference>
<evidence type="ECO:0000256" key="8">
    <source>
        <dbReference type="ARBA" id="ARBA00023136"/>
    </source>
</evidence>
<keyword evidence="12" id="KW-1185">Reference proteome</keyword>
<evidence type="ECO:0000256" key="2">
    <source>
        <dbReference type="ARBA" id="ARBA00022448"/>
    </source>
</evidence>
<keyword evidence="5 10" id="KW-0812">Transmembrane</keyword>
<feature type="transmembrane region" description="Helical" evidence="10">
    <location>
        <begin position="208"/>
        <end position="231"/>
    </location>
</feature>
<feature type="transmembrane region" description="Helical" evidence="10">
    <location>
        <begin position="74"/>
        <end position="95"/>
    </location>
</feature>
<gene>
    <name evidence="11" type="ORF">OQ273_14840</name>
</gene>
<evidence type="ECO:0000256" key="6">
    <source>
        <dbReference type="ARBA" id="ARBA00022970"/>
    </source>
</evidence>
<evidence type="ECO:0000256" key="10">
    <source>
        <dbReference type="SAM" id="Phobius"/>
    </source>
</evidence>
<dbReference type="Proteomes" id="UP001151234">
    <property type="component" value="Unassembled WGS sequence"/>
</dbReference>
<evidence type="ECO:0000256" key="1">
    <source>
        <dbReference type="ARBA" id="ARBA00004651"/>
    </source>
</evidence>
<dbReference type="Pfam" id="PF02653">
    <property type="entry name" value="BPD_transp_2"/>
    <property type="match status" value="1"/>
</dbReference>
<keyword evidence="8 10" id="KW-0472">Membrane</keyword>
<keyword evidence="3" id="KW-1003">Cell membrane</keyword>
<dbReference type="GO" id="GO:1903806">
    <property type="term" value="P:L-isoleucine import across plasma membrane"/>
    <property type="evidence" value="ECO:0007669"/>
    <property type="project" value="TreeGrafter"/>
</dbReference>
<keyword evidence="4" id="KW-0997">Cell inner membrane</keyword>
<dbReference type="GO" id="GO:0042941">
    <property type="term" value="P:D-alanine transmembrane transport"/>
    <property type="evidence" value="ECO:0007669"/>
    <property type="project" value="TreeGrafter"/>
</dbReference>
<dbReference type="AlphaFoldDB" id="A0A9X3UN07"/>
<dbReference type="GO" id="GO:0015188">
    <property type="term" value="F:L-isoleucine transmembrane transporter activity"/>
    <property type="evidence" value="ECO:0007669"/>
    <property type="project" value="TreeGrafter"/>
</dbReference>
<comment type="caution">
    <text evidence="11">The sequence shown here is derived from an EMBL/GenBank/DDBJ whole genome shotgun (WGS) entry which is preliminary data.</text>
</comment>
<dbReference type="PANTHER" id="PTHR11795">
    <property type="entry name" value="BRANCHED-CHAIN AMINO ACID TRANSPORT SYSTEM PERMEASE PROTEIN LIVH"/>
    <property type="match status" value="1"/>
</dbReference>
<dbReference type="InterPro" id="IPR052157">
    <property type="entry name" value="BCAA_transport_permease"/>
</dbReference>